<dbReference type="PANTHER" id="PTHR13789">
    <property type="entry name" value="MONOOXYGENASE"/>
    <property type="match status" value="1"/>
</dbReference>
<evidence type="ECO:0000256" key="2">
    <source>
        <dbReference type="ARBA" id="ARBA00022630"/>
    </source>
</evidence>
<evidence type="ECO:0000313" key="8">
    <source>
        <dbReference type="Proteomes" id="UP001442841"/>
    </source>
</evidence>
<protein>
    <submittedName>
        <fullName evidence="7">FAD-dependent monooxygenase</fullName>
    </submittedName>
</protein>
<comment type="cofactor">
    <cofactor evidence="1">
        <name>FAD</name>
        <dbReference type="ChEBI" id="CHEBI:57692"/>
    </cofactor>
</comment>
<dbReference type="Proteomes" id="UP001442841">
    <property type="component" value="Chromosome"/>
</dbReference>
<dbReference type="InterPro" id="IPR002938">
    <property type="entry name" value="FAD-bd"/>
</dbReference>
<keyword evidence="4" id="KW-0560">Oxidoreductase</keyword>
<evidence type="ECO:0000259" key="6">
    <source>
        <dbReference type="Pfam" id="PF01494"/>
    </source>
</evidence>
<dbReference type="InterPro" id="IPR036188">
    <property type="entry name" value="FAD/NAD-bd_sf"/>
</dbReference>
<dbReference type="SUPFAM" id="SSF54373">
    <property type="entry name" value="FAD-linked reductases, C-terminal domain"/>
    <property type="match status" value="1"/>
</dbReference>
<keyword evidence="8" id="KW-1185">Reference proteome</keyword>
<evidence type="ECO:0000256" key="5">
    <source>
        <dbReference type="ARBA" id="ARBA00023033"/>
    </source>
</evidence>
<evidence type="ECO:0000256" key="4">
    <source>
        <dbReference type="ARBA" id="ARBA00023002"/>
    </source>
</evidence>
<feature type="domain" description="FAD-binding" evidence="6">
    <location>
        <begin position="4"/>
        <end position="320"/>
    </location>
</feature>
<gene>
    <name evidence="7" type="ORF">AADG42_18180</name>
</gene>
<evidence type="ECO:0000256" key="1">
    <source>
        <dbReference type="ARBA" id="ARBA00001974"/>
    </source>
</evidence>
<keyword evidence="3" id="KW-0274">FAD</keyword>
<dbReference type="RefSeq" id="WP_425310620.1">
    <property type="nucleotide sequence ID" value="NZ_CP154795.1"/>
</dbReference>
<dbReference type="SUPFAM" id="SSF51905">
    <property type="entry name" value="FAD/NAD(P)-binding domain"/>
    <property type="match status" value="1"/>
</dbReference>
<keyword evidence="5 7" id="KW-0503">Monooxygenase</keyword>
<keyword evidence="2" id="KW-0285">Flavoprotein</keyword>
<proteinExistence type="predicted"/>
<dbReference type="EMBL" id="CP154795">
    <property type="protein sequence ID" value="XAN09163.1"/>
    <property type="molecule type" value="Genomic_DNA"/>
</dbReference>
<evidence type="ECO:0000313" key="7">
    <source>
        <dbReference type="EMBL" id="XAN09163.1"/>
    </source>
</evidence>
<dbReference type="PRINTS" id="PR00420">
    <property type="entry name" value="RNGMNOXGNASE"/>
</dbReference>
<sequence>MKDLRVAIVGGGIGGLTLALALRQKGIDSTIYEQADELREVGAAVALSANATRFYTGRLELGDAISKVWYEVQALIYRDARDGEKIAEMRFDYKGRYGAPYVGIHRADLQVVLSQAVGLDKIELSKRLVGIDDSGNEAVLTFADGSSATADLVIGADGARSTVRRLLLGYDDAYYSGAYAFRGVVTPDKMPSMPDPEAIQFWMMPGQHCLHYPIGANGDHNFFLVERNGLPWEEKGWIAPSNDEEKLARWHDKHPAIVEMISAVSCGERWALFHRPPLGRWSKGRVTLIGDAAHALVPHHGQGANTSIEDAIVLADQLGSNTDLDAARAEFERLRRGRTRKIQFASITNADVLHLPDGPRADERNARLAAPDAWDRHLDWIHSFKADEEEPTDAQGGTWL</sequence>
<dbReference type="InterPro" id="IPR050493">
    <property type="entry name" value="FAD-dep_Monooxygenase_BioMet"/>
</dbReference>
<dbReference type="PANTHER" id="PTHR13789:SF318">
    <property type="entry name" value="GERANYLGERANYL DIPHOSPHATE REDUCTASE"/>
    <property type="match status" value="1"/>
</dbReference>
<dbReference type="Pfam" id="PF01494">
    <property type="entry name" value="FAD_binding_3"/>
    <property type="match status" value="1"/>
</dbReference>
<dbReference type="Gene3D" id="3.50.50.60">
    <property type="entry name" value="FAD/NAD(P)-binding domain"/>
    <property type="match status" value="1"/>
</dbReference>
<name>A0ABZ3FSW6_9ACTN</name>
<reference evidence="7 8" key="1">
    <citation type="submission" date="2024-04" db="EMBL/GenBank/DDBJ databases">
        <title>Isolation of an actinomycete strain from pig manure.</title>
        <authorList>
            <person name="Gong T."/>
            <person name="Yu Z."/>
            <person name="An M."/>
            <person name="Wei C."/>
            <person name="Yang W."/>
            <person name="Liu L."/>
        </authorList>
    </citation>
    <scope>NUCLEOTIDE SEQUENCE [LARGE SCALE GENOMIC DNA]</scope>
    <source>
        <strain evidence="7 8">ZF39</strain>
    </source>
</reference>
<dbReference type="GO" id="GO:0004497">
    <property type="term" value="F:monooxygenase activity"/>
    <property type="evidence" value="ECO:0007669"/>
    <property type="project" value="UniProtKB-KW"/>
</dbReference>
<organism evidence="7 8">
    <name type="scientific">Ammonicoccus fulvus</name>
    <dbReference type="NCBI Taxonomy" id="3138240"/>
    <lineage>
        <taxon>Bacteria</taxon>
        <taxon>Bacillati</taxon>
        <taxon>Actinomycetota</taxon>
        <taxon>Actinomycetes</taxon>
        <taxon>Propionibacteriales</taxon>
        <taxon>Propionibacteriaceae</taxon>
        <taxon>Ammonicoccus</taxon>
    </lineage>
</organism>
<accession>A0ABZ3FSW6</accession>
<evidence type="ECO:0000256" key="3">
    <source>
        <dbReference type="ARBA" id="ARBA00022827"/>
    </source>
</evidence>